<keyword evidence="4" id="KW-1133">Transmembrane helix</keyword>
<dbReference type="SUPFAM" id="SSF52540">
    <property type="entry name" value="P-loop containing nucleoside triphosphate hydrolases"/>
    <property type="match status" value="1"/>
</dbReference>
<keyword evidence="8" id="KW-1185">Reference proteome</keyword>
<evidence type="ECO:0000256" key="4">
    <source>
        <dbReference type="ARBA" id="ARBA00022989"/>
    </source>
</evidence>
<proteinExistence type="predicted"/>
<evidence type="ECO:0000313" key="9">
    <source>
        <dbReference type="RefSeq" id="XP_013856127.1"/>
    </source>
</evidence>
<dbReference type="GO" id="GO:0140359">
    <property type="term" value="F:ABC-type transporter activity"/>
    <property type="evidence" value="ECO:0007669"/>
    <property type="project" value="InterPro"/>
</dbReference>
<feature type="region of interest" description="Disordered" evidence="6">
    <location>
        <begin position="107"/>
        <end position="126"/>
    </location>
</feature>
<keyword evidence="9" id="KW-0547">Nucleotide-binding</keyword>
<dbReference type="Gene3D" id="3.40.50.300">
    <property type="entry name" value="P-loop containing nucleotide triphosphate hydrolases"/>
    <property type="match status" value="1"/>
</dbReference>
<evidence type="ECO:0000256" key="1">
    <source>
        <dbReference type="ARBA" id="ARBA00004141"/>
    </source>
</evidence>
<evidence type="ECO:0000256" key="6">
    <source>
        <dbReference type="SAM" id="MobiDB-lite"/>
    </source>
</evidence>
<keyword evidence="2" id="KW-0813">Transport</keyword>
<dbReference type="PANTHER" id="PTHR48041:SF49">
    <property type="entry name" value="ATP-BINDING CASSETTE TRANSPORTER SUB-FAMILY G MEMBER 2B-RELATED"/>
    <property type="match status" value="1"/>
</dbReference>
<dbReference type="InterPro" id="IPR027417">
    <property type="entry name" value="P-loop_NTPase"/>
</dbReference>
<organism evidence="8 9">
    <name type="scientific">Austrofundulus limnaeus</name>
    <name type="common">Annual killifish</name>
    <dbReference type="NCBI Taxonomy" id="52670"/>
    <lineage>
        <taxon>Eukaryota</taxon>
        <taxon>Metazoa</taxon>
        <taxon>Chordata</taxon>
        <taxon>Craniata</taxon>
        <taxon>Vertebrata</taxon>
        <taxon>Euteleostomi</taxon>
        <taxon>Actinopterygii</taxon>
        <taxon>Neopterygii</taxon>
        <taxon>Teleostei</taxon>
        <taxon>Neoteleostei</taxon>
        <taxon>Acanthomorphata</taxon>
        <taxon>Ovalentaria</taxon>
        <taxon>Atherinomorphae</taxon>
        <taxon>Cyprinodontiformes</taxon>
        <taxon>Rivulidae</taxon>
        <taxon>Austrofundulus</taxon>
    </lineage>
</organism>
<sequence>MELITSPSLLFLDEPTTGLDSNTANCIIGLLHKLSRRGKTVIFSIHQPRYSIFRQFDHLTLMHKGEIVYAGAAERALDYFTGLGYQIEAFNNPADFFMDITNGEAMPTVETPTAEDSKNSLATQYR</sequence>
<protein>
    <submittedName>
        <fullName evidence="9">ATP-binding cassette sub-family G member 2</fullName>
    </submittedName>
</protein>
<dbReference type="InterPro" id="IPR043926">
    <property type="entry name" value="ABCG_dom"/>
</dbReference>
<evidence type="ECO:0000256" key="2">
    <source>
        <dbReference type="ARBA" id="ARBA00022448"/>
    </source>
</evidence>
<dbReference type="InParanoid" id="A0A2I4AKW4"/>
<dbReference type="PANTHER" id="PTHR48041">
    <property type="entry name" value="ABC TRANSPORTER G FAMILY MEMBER 28"/>
    <property type="match status" value="1"/>
</dbReference>
<gene>
    <name evidence="9" type="primary">LOC106511960</name>
</gene>
<dbReference type="GeneID" id="106511960"/>
<dbReference type="KEGG" id="alim:106511960"/>
<evidence type="ECO:0000256" key="3">
    <source>
        <dbReference type="ARBA" id="ARBA00022692"/>
    </source>
</evidence>
<keyword evidence="5" id="KW-0472">Membrane</keyword>
<name>A0A2I4AKW4_AUSLI</name>
<comment type="subcellular location">
    <subcellularLocation>
        <location evidence="1">Membrane</location>
        <topology evidence="1">Multi-pass membrane protein</topology>
    </subcellularLocation>
</comment>
<feature type="domain" description="ABC transporter family G" evidence="7">
    <location>
        <begin position="46"/>
        <end position="110"/>
    </location>
</feature>
<evidence type="ECO:0000256" key="5">
    <source>
        <dbReference type="ARBA" id="ARBA00023136"/>
    </source>
</evidence>
<keyword evidence="3" id="KW-0812">Transmembrane</keyword>
<dbReference type="Proteomes" id="UP000192220">
    <property type="component" value="Unplaced"/>
</dbReference>
<feature type="non-terminal residue" evidence="9">
    <location>
        <position position="126"/>
    </location>
</feature>
<dbReference type="Pfam" id="PF19055">
    <property type="entry name" value="ABC2_membrane_7"/>
    <property type="match status" value="1"/>
</dbReference>
<dbReference type="GO" id="GO:0005886">
    <property type="term" value="C:plasma membrane"/>
    <property type="evidence" value="ECO:0007669"/>
    <property type="project" value="TreeGrafter"/>
</dbReference>
<evidence type="ECO:0000313" key="8">
    <source>
        <dbReference type="Proteomes" id="UP000192220"/>
    </source>
</evidence>
<dbReference type="AlphaFoldDB" id="A0A2I4AKW4"/>
<keyword evidence="9" id="KW-0067">ATP-binding</keyword>
<dbReference type="RefSeq" id="XP_013856127.1">
    <property type="nucleotide sequence ID" value="XM_014000673.1"/>
</dbReference>
<accession>A0A2I4AKW4</accession>
<dbReference type="InterPro" id="IPR050352">
    <property type="entry name" value="ABCG_transporters"/>
</dbReference>
<reference evidence="9" key="1">
    <citation type="submission" date="2025-08" db="UniProtKB">
        <authorList>
            <consortium name="RefSeq"/>
        </authorList>
    </citation>
    <scope>IDENTIFICATION</scope>
</reference>
<dbReference type="STRING" id="52670.A0A2I4AKW4"/>
<dbReference type="OrthoDB" id="66620at2759"/>
<evidence type="ECO:0000259" key="7">
    <source>
        <dbReference type="Pfam" id="PF19055"/>
    </source>
</evidence>